<dbReference type="Proteomes" id="UP000319792">
    <property type="component" value="Unassembled WGS sequence"/>
</dbReference>
<reference evidence="1 2" key="1">
    <citation type="submission" date="2019-08" db="EMBL/GenBank/DDBJ databases">
        <title>Tsukamurella conjunctivitidis sp. nov., Tsukamurella assacharolytica sp. nov. and Tsukamurella sputae sp. nov. isolated from patients with conjunctivitis, bacteraemia (lymphoma) and respiratory infection (sputum) in Hong Kong.</title>
        <authorList>
            <person name="Fok K.M.N."/>
            <person name="Fong J.Y.H."/>
        </authorList>
    </citation>
    <scope>NUCLEOTIDE SEQUENCE [LARGE SCALE GENOMIC DNA]</scope>
    <source>
        <strain evidence="1 2">HKU70</strain>
    </source>
</reference>
<sequence>MRGVTVGDVSTPSSADAVATVITGASWPRILTWRSDDGNLLESVRVQLTGDRIKAYGRIIAAPSTDCPAFNASYDLVTDDEGVTKRLSVHALTAAGESQVTIARDGENHWLVQGAQGSERGFFSGALSVDVLKSAFFNALTIRRFDLQSHPEEIDVPVVYVDLPSLAVKETVINYDGAADGITVISPISSSKVSVDADGFVVDYPGLSRRVE</sequence>
<dbReference type="InterPro" id="IPR009467">
    <property type="entry name" value="Glycolipid-bd_prot_put"/>
</dbReference>
<dbReference type="EMBL" id="VIGV01000003">
    <property type="protein sequence ID" value="TWS24023.1"/>
    <property type="molecule type" value="Genomic_DNA"/>
</dbReference>
<gene>
    <name evidence="1" type="ORF">FK268_10295</name>
</gene>
<dbReference type="OrthoDB" id="7347529at2"/>
<name>A0A5C5RNG5_9ACTN</name>
<dbReference type="SUPFAM" id="SSF159275">
    <property type="entry name" value="PA1994-like"/>
    <property type="match status" value="1"/>
</dbReference>
<evidence type="ECO:0008006" key="3">
    <source>
        <dbReference type="Google" id="ProtNLM"/>
    </source>
</evidence>
<proteinExistence type="predicted"/>
<comment type="caution">
    <text evidence="1">The sequence shown here is derived from an EMBL/GenBank/DDBJ whole genome shotgun (WGS) entry which is preliminary data.</text>
</comment>
<dbReference type="Pfam" id="PF06475">
    <property type="entry name" value="Glycolipid_bind"/>
    <property type="match status" value="1"/>
</dbReference>
<organism evidence="1 2">
    <name type="scientific">Tsukamurella sputi</name>
    <dbReference type="NCBI Taxonomy" id="2591848"/>
    <lineage>
        <taxon>Bacteria</taxon>
        <taxon>Bacillati</taxon>
        <taxon>Actinomycetota</taxon>
        <taxon>Actinomycetes</taxon>
        <taxon>Mycobacteriales</taxon>
        <taxon>Tsukamurellaceae</taxon>
        <taxon>Tsukamurella</taxon>
    </lineage>
</organism>
<dbReference type="AlphaFoldDB" id="A0A5C5RNG5"/>
<evidence type="ECO:0000313" key="1">
    <source>
        <dbReference type="EMBL" id="TWS24023.1"/>
    </source>
</evidence>
<protein>
    <recommendedName>
        <fullName evidence="3">Glycolipid-binding domain-containing protein</fullName>
    </recommendedName>
</protein>
<accession>A0A5C5RNG5</accession>
<keyword evidence="2" id="KW-1185">Reference proteome</keyword>
<evidence type="ECO:0000313" key="2">
    <source>
        <dbReference type="Proteomes" id="UP000319792"/>
    </source>
</evidence>